<dbReference type="STRING" id="4081.A0A3Q7HDJ4"/>
<reference evidence="2" key="2">
    <citation type="submission" date="2019-01" db="UniProtKB">
        <authorList>
            <consortium name="EnsemblPlants"/>
        </authorList>
    </citation>
    <scope>IDENTIFICATION</scope>
    <source>
        <strain evidence="2">cv. Heinz 1706</strain>
    </source>
</reference>
<dbReference type="AlphaFoldDB" id="A0A3Q7HDJ4"/>
<evidence type="ECO:0000313" key="3">
    <source>
        <dbReference type="Proteomes" id="UP000004994"/>
    </source>
</evidence>
<dbReference type="PaxDb" id="4081-Solyc05g044540.1.1"/>
<evidence type="ECO:0000259" key="1">
    <source>
        <dbReference type="Pfam" id="PF25070"/>
    </source>
</evidence>
<reference evidence="2" key="1">
    <citation type="journal article" date="2012" name="Nature">
        <title>The tomato genome sequence provides insights into fleshy fruit evolution.</title>
        <authorList>
            <consortium name="Tomato Genome Consortium"/>
        </authorList>
    </citation>
    <scope>NUCLEOTIDE SEQUENCE [LARGE SCALE GENOMIC DNA]</scope>
    <source>
        <strain evidence="2">cv. Heinz 1706</strain>
    </source>
</reference>
<feature type="domain" description="DUF7794" evidence="1">
    <location>
        <begin position="45"/>
        <end position="120"/>
    </location>
</feature>
<dbReference type="EnsemblPlants" id="Solyc05g044540.2.1">
    <property type="protein sequence ID" value="Solyc05g044540.2.1"/>
    <property type="gene ID" value="Solyc05g044540.2"/>
</dbReference>
<organism evidence="2">
    <name type="scientific">Solanum lycopersicum</name>
    <name type="common">Tomato</name>
    <name type="synonym">Lycopersicon esculentum</name>
    <dbReference type="NCBI Taxonomy" id="4081"/>
    <lineage>
        <taxon>Eukaryota</taxon>
        <taxon>Viridiplantae</taxon>
        <taxon>Streptophyta</taxon>
        <taxon>Embryophyta</taxon>
        <taxon>Tracheophyta</taxon>
        <taxon>Spermatophyta</taxon>
        <taxon>Magnoliopsida</taxon>
        <taxon>eudicotyledons</taxon>
        <taxon>Gunneridae</taxon>
        <taxon>Pentapetalae</taxon>
        <taxon>asterids</taxon>
        <taxon>lamiids</taxon>
        <taxon>Solanales</taxon>
        <taxon>Solanaceae</taxon>
        <taxon>Solanoideae</taxon>
        <taxon>Solaneae</taxon>
        <taxon>Solanum</taxon>
        <taxon>Solanum subgen. Lycopersicon</taxon>
    </lineage>
</organism>
<name>A0A3Q7HDJ4_SOLLC</name>
<dbReference type="Proteomes" id="UP000004994">
    <property type="component" value="Chromosome 5"/>
</dbReference>
<dbReference type="Pfam" id="PF25070">
    <property type="entry name" value="DUF7794"/>
    <property type="match status" value="1"/>
</dbReference>
<dbReference type="Gramene" id="Solyc05g044540.2.1">
    <property type="protein sequence ID" value="Solyc05g044540.2.1"/>
    <property type="gene ID" value="Solyc05g044540.2"/>
</dbReference>
<dbReference type="SUPFAM" id="SSF57850">
    <property type="entry name" value="RING/U-box"/>
    <property type="match status" value="1"/>
</dbReference>
<sequence>MVTAVQHDICSSEDEDSIHQIIPRYTKCSHHYHLSCIYDWQDRSETYVNGELTIPLEDDANFKFQLSKEVDRDFVTSPVSLTHKIQRAVENHQDLSGAVHHPSEQISGKFDGLKLEEEASEVDDFPEIGDAGMGNGSLKRKVL</sequence>
<accession>A0A3Q7HDJ4</accession>
<evidence type="ECO:0000313" key="2">
    <source>
        <dbReference type="EnsemblPlants" id="Solyc05g044540.2.1"/>
    </source>
</evidence>
<keyword evidence="3" id="KW-1185">Reference proteome</keyword>
<dbReference type="InParanoid" id="A0A3Q7HDJ4"/>
<dbReference type="InterPro" id="IPR056696">
    <property type="entry name" value="DUF7794"/>
</dbReference>
<protein>
    <recommendedName>
        <fullName evidence="1">DUF7794 domain-containing protein</fullName>
    </recommendedName>
</protein>
<proteinExistence type="predicted"/>
<dbReference type="PANTHER" id="PTHR37735:SF1">
    <property type="entry name" value="OS08G0567000 PROTEIN"/>
    <property type="match status" value="1"/>
</dbReference>
<dbReference type="PANTHER" id="PTHR37735">
    <property type="entry name" value="OS08G0567000 PROTEIN"/>
    <property type="match status" value="1"/>
</dbReference>